<dbReference type="InterPro" id="IPR015943">
    <property type="entry name" value="WD40/YVTN_repeat-like_dom_sf"/>
</dbReference>
<keyword evidence="4" id="KW-1185">Reference proteome</keyword>
<organism evidence="2 3">
    <name type="scientific">Xanthomonas bromi</name>
    <dbReference type="NCBI Taxonomy" id="56449"/>
    <lineage>
        <taxon>Bacteria</taxon>
        <taxon>Pseudomonadati</taxon>
        <taxon>Pseudomonadota</taxon>
        <taxon>Gammaproteobacteria</taxon>
        <taxon>Lysobacterales</taxon>
        <taxon>Lysobacteraceae</taxon>
        <taxon>Xanthomonas</taxon>
    </lineage>
</organism>
<dbReference type="EMBL" id="MDCE01000015">
    <property type="protein sequence ID" value="PPV06518.1"/>
    <property type="molecule type" value="Genomic_DNA"/>
</dbReference>
<dbReference type="Proteomes" id="UP000239710">
    <property type="component" value="Unassembled WGS sequence"/>
</dbReference>
<name>A0A1C3NNC5_9XANT</name>
<dbReference type="RefSeq" id="WP_065469175.1">
    <property type="nucleotide sequence ID" value="NZ_FLTX01000040.1"/>
</dbReference>
<accession>A0A1C3NNC5</accession>
<gene>
    <name evidence="2" type="ORF">XBLMG947_2695</name>
    <name evidence="1" type="ORF">XbrCFBP1976_12100</name>
</gene>
<reference evidence="1 4" key="2">
    <citation type="submission" date="2016-08" db="EMBL/GenBank/DDBJ databases">
        <title>Evolution of the type three secretion system and type three effector repertoires in Xanthomonas.</title>
        <authorList>
            <person name="Merda D."/>
            <person name="Briand M."/>
            <person name="Bosis E."/>
            <person name="Rousseau C."/>
            <person name="Portier P."/>
            <person name="Jacques M.-A."/>
            <person name="Fischer-Le Saux M."/>
        </authorList>
    </citation>
    <scope>NUCLEOTIDE SEQUENCE [LARGE SCALE GENOMIC DNA]</scope>
    <source>
        <strain evidence="1 4">CFBP1976</strain>
    </source>
</reference>
<dbReference type="SMART" id="SM00320">
    <property type="entry name" value="WD40"/>
    <property type="match status" value="5"/>
</dbReference>
<dbReference type="STRING" id="56449.XBLMG947_2695"/>
<dbReference type="Gene3D" id="2.130.10.10">
    <property type="entry name" value="YVTN repeat-like/Quinoprotein amine dehydrogenase"/>
    <property type="match status" value="2"/>
</dbReference>
<reference evidence="2 3" key="1">
    <citation type="submission" date="2016-06" db="EMBL/GenBank/DDBJ databases">
        <authorList>
            <person name="Kjaerup R.B."/>
            <person name="Dalgaard T.S."/>
            <person name="Juul-Madsen H.R."/>
        </authorList>
    </citation>
    <scope>NUCLEOTIDE SEQUENCE [LARGE SCALE GENOMIC DNA]</scope>
    <source>
        <strain evidence="2">LMG947</strain>
    </source>
</reference>
<dbReference type="AlphaFoldDB" id="A0A1C3NNC5"/>
<dbReference type="SUPFAM" id="SSF69322">
    <property type="entry name" value="Tricorn protease domain 2"/>
    <property type="match status" value="1"/>
</dbReference>
<protein>
    <submittedName>
        <fullName evidence="1">WD40 repeat domain-containing protein</fullName>
    </submittedName>
</protein>
<evidence type="ECO:0000313" key="1">
    <source>
        <dbReference type="EMBL" id="PPV06518.1"/>
    </source>
</evidence>
<evidence type="ECO:0000313" key="3">
    <source>
        <dbReference type="Proteomes" id="UP000092503"/>
    </source>
</evidence>
<dbReference type="Proteomes" id="UP000092503">
    <property type="component" value="Unassembled WGS sequence"/>
</dbReference>
<dbReference type="InterPro" id="IPR001680">
    <property type="entry name" value="WD40_rpt"/>
</dbReference>
<evidence type="ECO:0000313" key="4">
    <source>
        <dbReference type="Proteomes" id="UP000239710"/>
    </source>
</evidence>
<dbReference type="OrthoDB" id="9814620at2"/>
<evidence type="ECO:0000313" key="2">
    <source>
        <dbReference type="EMBL" id="SBV51905.1"/>
    </source>
</evidence>
<dbReference type="EMBL" id="FLTX01000040">
    <property type="protein sequence ID" value="SBV51905.1"/>
    <property type="molecule type" value="Genomic_DNA"/>
</dbReference>
<sequence>MNMPSHAAPGQLATAGITVGVDATPVRAVVCGAQLATAWGDGCLRRFARGQPPTCLQVHEGAILTLAADADGGVLSGGDDGVFARGDAVGLQVLAQFPGKWVDHVDAAADGGRACAVGRQVHAWGSDGQVQVLEHPSSVGGIAFDPSGQRLAVTHYGGLTVWTRATDGWRPTPFACRGSHLGVTWSPDGRFVLSSMQEAALHGWRVADHAQLHIAGYASKVRQWGWVGPTLWLVSGGTAPALLWPFDGPDGPLRRAPLTLFDDGSGTMVEAVCTLPDAPRVLVGRSDGSVLLGDPRTPQQWHTLQHPGRAPVALLAVLPAPHWLLVAHADGEVLWLPLQLP</sequence>
<proteinExistence type="predicted"/>